<evidence type="ECO:0000259" key="1">
    <source>
        <dbReference type="Pfam" id="PF13225"/>
    </source>
</evidence>
<feature type="non-terminal residue" evidence="2">
    <location>
        <position position="297"/>
    </location>
</feature>
<evidence type="ECO:0000313" key="3">
    <source>
        <dbReference type="Proteomes" id="UP000789595"/>
    </source>
</evidence>
<dbReference type="InterPro" id="IPR038938">
    <property type="entry name" value="D27-like"/>
</dbReference>
<gene>
    <name evidence="2" type="ORF">PECAL_2P27780</name>
</gene>
<comment type="caution">
    <text evidence="2">The sequence shown here is derived from an EMBL/GenBank/DDBJ whole genome shotgun (WGS) entry which is preliminary data.</text>
</comment>
<dbReference type="OrthoDB" id="416096at2759"/>
<dbReference type="AlphaFoldDB" id="A0A8J2SGG1"/>
<sequence>MIIALLTTAAAVQTLRKPPTLRSPSPKWPPPDADPQAKWYASDAGPLGRLVDLACESAFRRSLAREAGGDDNTPGFEGIINLAQKLVAVEPRSAAATRVRARGVLRGLFPDWPPTLPSVEQPGLLWWFTQLFAKPFPEFSAKLNAKVTWAAGGWLMGPLELRDLEETPEVGDGANQLVYVKRCRFLEQSGCASVCVNACKFPTQDLFNGDMGVPMRIEPDYETLSCSFKFGLAPSVDDEIDALATPCFSACPSGGALRAEHQQCPDVADTSTSLFLEQLTDEQRGLVIERLHSSLYT</sequence>
<dbReference type="EMBL" id="CAKKNE010000002">
    <property type="protein sequence ID" value="CAH0369648.1"/>
    <property type="molecule type" value="Genomic_DNA"/>
</dbReference>
<proteinExistence type="predicted"/>
<dbReference type="Proteomes" id="UP000789595">
    <property type="component" value="Unassembled WGS sequence"/>
</dbReference>
<dbReference type="PANTHER" id="PTHR33591:SF2">
    <property type="entry name" value="BETA-CAROTENE ISOMERASE D27"/>
    <property type="match status" value="1"/>
</dbReference>
<evidence type="ECO:0000313" key="2">
    <source>
        <dbReference type="EMBL" id="CAH0369648.1"/>
    </source>
</evidence>
<keyword evidence="3" id="KW-1185">Reference proteome</keyword>
<accession>A0A8J2SGG1</accession>
<reference evidence="2" key="1">
    <citation type="submission" date="2021-11" db="EMBL/GenBank/DDBJ databases">
        <authorList>
            <consortium name="Genoscope - CEA"/>
            <person name="William W."/>
        </authorList>
    </citation>
    <scope>NUCLEOTIDE SEQUENCE</scope>
</reference>
<name>A0A8J2SGG1_9STRA</name>
<protein>
    <recommendedName>
        <fullName evidence="1">Beta-carotene isomerase D27-like C-terminal domain-containing protein</fullName>
    </recommendedName>
</protein>
<dbReference type="Pfam" id="PF13225">
    <property type="entry name" value="D27-like_C"/>
    <property type="match status" value="1"/>
</dbReference>
<feature type="domain" description="Beta-carotene isomerase D27-like C-terminal" evidence="1">
    <location>
        <begin position="154"/>
        <end position="235"/>
    </location>
</feature>
<dbReference type="InterPro" id="IPR025114">
    <property type="entry name" value="D27-like_C"/>
</dbReference>
<dbReference type="GO" id="GO:0005506">
    <property type="term" value="F:iron ion binding"/>
    <property type="evidence" value="ECO:0007669"/>
    <property type="project" value="InterPro"/>
</dbReference>
<dbReference type="PANTHER" id="PTHR33591">
    <property type="entry name" value="BETA-CAROTENE ISOMERASE D27"/>
    <property type="match status" value="1"/>
</dbReference>
<organism evidence="2 3">
    <name type="scientific">Pelagomonas calceolata</name>
    <dbReference type="NCBI Taxonomy" id="35677"/>
    <lineage>
        <taxon>Eukaryota</taxon>
        <taxon>Sar</taxon>
        <taxon>Stramenopiles</taxon>
        <taxon>Ochrophyta</taxon>
        <taxon>Pelagophyceae</taxon>
        <taxon>Pelagomonadales</taxon>
        <taxon>Pelagomonadaceae</taxon>
        <taxon>Pelagomonas</taxon>
    </lineage>
</organism>